<evidence type="ECO:0000313" key="3">
    <source>
        <dbReference type="EMBL" id="SDG86712.1"/>
    </source>
</evidence>
<dbReference type="GO" id="GO:0033786">
    <property type="term" value="F:heptose-1-phosphate adenylyltransferase activity"/>
    <property type="evidence" value="ECO:0007669"/>
    <property type="project" value="TreeGrafter"/>
</dbReference>
<dbReference type="Pfam" id="PF00294">
    <property type="entry name" value="PfkB"/>
    <property type="match status" value="1"/>
</dbReference>
<keyword evidence="4" id="KW-1185">Reference proteome</keyword>
<gene>
    <name evidence="3" type="ORF">SAMN05216377_11663</name>
</gene>
<dbReference type="PANTHER" id="PTHR46969:SF1">
    <property type="entry name" value="BIFUNCTIONAL PROTEIN HLDE"/>
    <property type="match status" value="1"/>
</dbReference>
<dbReference type="InterPro" id="IPR029056">
    <property type="entry name" value="Ribokinase-like"/>
</dbReference>
<dbReference type="InterPro" id="IPR011611">
    <property type="entry name" value="PfkB_dom"/>
</dbReference>
<evidence type="ECO:0000313" key="4">
    <source>
        <dbReference type="Proteomes" id="UP000198967"/>
    </source>
</evidence>
<sequence length="301" mass="29988">MRPVVVVGDVLLDVDVHGTVDRLAPDAPVPVLDVVEEVSRPGGAGLAAAVLAGSGVPTTLVTALADDGGGMRSLLEPSLRVVAGRAVGGTPTKRRWHGPQGPLLRTDSGEGTPAPGFGATVRNGLRGALEAAGAVLVSDYGRGVTADPVVRELLAAAVDRGTPMVWDPHPRGSEPVPGAVLTPNTAEATAALGLIDEDGDAVGGAVGLRDEQGCRAVVVTRGERGAVLVVDAHCIVVPAVAAEHGDPCGAGDAFAGRLAATLADGIDLLAGVTAAVEEAGRFVGAGGAAAVRRVEGRWTQV</sequence>
<reference evidence="3 4" key="1">
    <citation type="submission" date="2016-10" db="EMBL/GenBank/DDBJ databases">
        <authorList>
            <person name="de Groot N.N."/>
        </authorList>
    </citation>
    <scope>NUCLEOTIDE SEQUENCE [LARGE SCALE GENOMIC DNA]</scope>
    <source>
        <strain evidence="3 4">CGMCC 4.3143</strain>
    </source>
</reference>
<organism evidence="3 4">
    <name type="scientific">Pseudonocardia oroxyli</name>
    <dbReference type="NCBI Taxonomy" id="366584"/>
    <lineage>
        <taxon>Bacteria</taxon>
        <taxon>Bacillati</taxon>
        <taxon>Actinomycetota</taxon>
        <taxon>Actinomycetes</taxon>
        <taxon>Pseudonocardiales</taxon>
        <taxon>Pseudonocardiaceae</taxon>
        <taxon>Pseudonocardia</taxon>
    </lineage>
</organism>
<protein>
    <submittedName>
        <fullName evidence="3">RfaE bifunctional protein, domain I</fullName>
    </submittedName>
</protein>
<dbReference type="OrthoDB" id="9802794at2"/>
<dbReference type="Proteomes" id="UP000198967">
    <property type="component" value="Unassembled WGS sequence"/>
</dbReference>
<dbReference type="SUPFAM" id="SSF53613">
    <property type="entry name" value="Ribokinase-like"/>
    <property type="match status" value="1"/>
</dbReference>
<feature type="region of interest" description="Disordered" evidence="1">
    <location>
        <begin position="89"/>
        <end position="112"/>
    </location>
</feature>
<dbReference type="Gene3D" id="3.40.1190.20">
    <property type="match status" value="1"/>
</dbReference>
<evidence type="ECO:0000259" key="2">
    <source>
        <dbReference type="Pfam" id="PF00294"/>
    </source>
</evidence>
<feature type="domain" description="Carbohydrate kinase PfkB" evidence="2">
    <location>
        <begin position="179"/>
        <end position="292"/>
    </location>
</feature>
<name>A0A1G7XR94_PSEOR</name>
<proteinExistence type="predicted"/>
<dbReference type="EMBL" id="FNBE01000016">
    <property type="protein sequence ID" value="SDG86712.1"/>
    <property type="molecule type" value="Genomic_DNA"/>
</dbReference>
<dbReference type="PANTHER" id="PTHR46969">
    <property type="entry name" value="BIFUNCTIONAL PROTEIN HLDE"/>
    <property type="match status" value="1"/>
</dbReference>
<dbReference type="AlphaFoldDB" id="A0A1G7XR94"/>
<accession>A0A1G7XR94</accession>
<dbReference type="GO" id="GO:0005829">
    <property type="term" value="C:cytosol"/>
    <property type="evidence" value="ECO:0007669"/>
    <property type="project" value="TreeGrafter"/>
</dbReference>
<dbReference type="STRING" id="366584.SAMN05216377_11663"/>
<dbReference type="GO" id="GO:0033785">
    <property type="term" value="F:heptose 7-phosphate kinase activity"/>
    <property type="evidence" value="ECO:0007669"/>
    <property type="project" value="TreeGrafter"/>
</dbReference>
<dbReference type="RefSeq" id="WP_093088510.1">
    <property type="nucleotide sequence ID" value="NZ_FNBE01000016.1"/>
</dbReference>
<evidence type="ECO:0000256" key="1">
    <source>
        <dbReference type="SAM" id="MobiDB-lite"/>
    </source>
</evidence>